<evidence type="ECO:0000256" key="3">
    <source>
        <dbReference type="ARBA" id="ARBA00022448"/>
    </source>
</evidence>
<feature type="binding site" evidence="13">
    <location>
        <position position="439"/>
    </location>
    <ligand>
        <name>K(+)</name>
        <dbReference type="ChEBI" id="CHEBI:29103"/>
    </ligand>
</feature>
<dbReference type="GO" id="GO:0015379">
    <property type="term" value="F:potassium:chloride symporter activity"/>
    <property type="evidence" value="ECO:0007669"/>
    <property type="project" value="InterPro"/>
</dbReference>
<evidence type="ECO:0000256" key="7">
    <source>
        <dbReference type="ARBA" id="ARBA00022692"/>
    </source>
</evidence>
<reference evidence="16 17" key="1">
    <citation type="submission" date="2015-09" db="EMBL/GenBank/DDBJ databases">
        <authorList>
            <person name="Jackson K.R."/>
            <person name="Lunt B.L."/>
            <person name="Fisher J.N.B."/>
            <person name="Gardner A.V."/>
            <person name="Bailey M.E."/>
            <person name="Deus L.M."/>
            <person name="Earl A.S."/>
            <person name="Gibby P.D."/>
            <person name="Hartmann K.A."/>
            <person name="Liu J.E."/>
            <person name="Manci A.M."/>
            <person name="Nielsen D.A."/>
            <person name="Solomon M.B."/>
            <person name="Breakwell D.P."/>
            <person name="Burnett S.H."/>
            <person name="Grose J.H."/>
        </authorList>
    </citation>
    <scope>NUCLEOTIDE SEQUENCE [LARGE SCALE GENOMIC DNA]</scope>
    <source>
        <strain evidence="16 17">2789STDY5608636</strain>
    </source>
</reference>
<keyword evidence="8 12" id="KW-0630">Potassium</keyword>
<feature type="binding site" evidence="13">
    <location>
        <position position="224"/>
    </location>
    <ligand>
        <name>K(+)</name>
        <dbReference type="ChEBI" id="CHEBI:29103"/>
    </ligand>
</feature>
<dbReference type="Proteomes" id="UP000053096">
    <property type="component" value="Unassembled WGS sequence"/>
</dbReference>
<feature type="binding site" evidence="13">
    <location>
        <position position="115"/>
    </location>
    <ligand>
        <name>K(+)</name>
        <dbReference type="ChEBI" id="CHEBI:29103"/>
    </ligand>
</feature>
<dbReference type="PANTHER" id="PTHR32024">
    <property type="entry name" value="TRK SYSTEM POTASSIUM UPTAKE PROTEIN TRKG-RELATED"/>
    <property type="match status" value="1"/>
</dbReference>
<evidence type="ECO:0000256" key="8">
    <source>
        <dbReference type="ARBA" id="ARBA00022958"/>
    </source>
</evidence>
<feature type="transmembrane region" description="Helical" evidence="14">
    <location>
        <begin position="70"/>
        <end position="93"/>
    </location>
</feature>
<evidence type="ECO:0000256" key="2">
    <source>
        <dbReference type="ARBA" id="ARBA00009137"/>
    </source>
</evidence>
<evidence type="ECO:0000256" key="14">
    <source>
        <dbReference type="SAM" id="Phobius"/>
    </source>
</evidence>
<gene>
    <name evidence="16" type="primary">trkG</name>
    <name evidence="15" type="ORF">BBN53_19350</name>
    <name evidence="16" type="ORF">ERS370011_02177</name>
</gene>
<dbReference type="InterPro" id="IPR004772">
    <property type="entry name" value="TrkH"/>
</dbReference>
<evidence type="ECO:0000256" key="5">
    <source>
        <dbReference type="ARBA" id="ARBA00022519"/>
    </source>
</evidence>
<dbReference type="RefSeq" id="WP_043206927.1">
    <property type="nucleotide sequence ID" value="NZ_CAJGUP010000063.1"/>
</dbReference>
<evidence type="ECO:0000313" key="17">
    <source>
        <dbReference type="Proteomes" id="UP000053096"/>
    </source>
</evidence>
<evidence type="ECO:0000256" key="9">
    <source>
        <dbReference type="ARBA" id="ARBA00022989"/>
    </source>
</evidence>
<evidence type="ECO:0000256" key="1">
    <source>
        <dbReference type="ARBA" id="ARBA00004429"/>
    </source>
</evidence>
<feature type="transmembrane region" description="Helical" evidence="14">
    <location>
        <begin position="397"/>
        <end position="421"/>
    </location>
</feature>
<feature type="binding site" evidence="13">
    <location>
        <position position="322"/>
    </location>
    <ligand>
        <name>K(+)</name>
        <dbReference type="ChEBI" id="CHEBI:29103"/>
    </ligand>
</feature>
<organism evidence="16 17">
    <name type="scientific">Bordetella pseudohinzii</name>
    <dbReference type="NCBI Taxonomy" id="1331258"/>
    <lineage>
        <taxon>Bacteria</taxon>
        <taxon>Pseudomonadati</taxon>
        <taxon>Pseudomonadota</taxon>
        <taxon>Betaproteobacteria</taxon>
        <taxon>Burkholderiales</taxon>
        <taxon>Alcaligenaceae</taxon>
        <taxon>Bordetella</taxon>
    </lineage>
</organism>
<dbReference type="PIRSF" id="PIRSF006247">
    <property type="entry name" value="TrkH"/>
    <property type="match status" value="1"/>
</dbReference>
<protein>
    <recommendedName>
        <fullName evidence="12">Trk system potassium uptake protein</fullName>
    </recommendedName>
</protein>
<feature type="transmembrane region" description="Helical" evidence="14">
    <location>
        <begin position="459"/>
        <end position="487"/>
    </location>
</feature>
<accession>A0A0J6F1Z0</accession>
<evidence type="ECO:0000313" key="15">
    <source>
        <dbReference type="EMBL" id="ANY17851.1"/>
    </source>
</evidence>
<feature type="transmembrane region" description="Helical" evidence="14">
    <location>
        <begin position="240"/>
        <end position="258"/>
    </location>
</feature>
<keyword evidence="18" id="KW-1185">Reference proteome</keyword>
<feature type="transmembrane region" description="Helical" evidence="14">
    <location>
        <begin position="279"/>
        <end position="298"/>
    </location>
</feature>
<feature type="binding site" evidence="13">
    <location>
        <position position="225"/>
    </location>
    <ligand>
        <name>K(+)</name>
        <dbReference type="ChEBI" id="CHEBI:29103"/>
    </ligand>
</feature>
<evidence type="ECO:0000313" key="18">
    <source>
        <dbReference type="Proteomes" id="UP000092950"/>
    </source>
</evidence>
<keyword evidence="5 12" id="KW-0997">Cell inner membrane</keyword>
<evidence type="ECO:0000256" key="6">
    <source>
        <dbReference type="ARBA" id="ARBA00022538"/>
    </source>
</evidence>
<feature type="transmembrane region" description="Helical" evidence="14">
    <location>
        <begin position="37"/>
        <end position="58"/>
    </location>
</feature>
<sequence>MKRLLATFYVLGLTMVVFALTMLIPLGVAWVGEDGGLRAFAEGFGIAMGIGAGVWLVTHRWRSELHARDGFLLVSIVWAGLPLLAAIPLLLYYSQIGQPLSFTHAYFEAMSGLTTTGATVLTGLDHLPPSINLWRATLIWIGGMGILVLAVAILPLLGVGGHQVVRAETPGPMKDERLTPRIASTAKALYAVYFGFSILCFLAYRAVGLSWFDAWAHMATTMGLGGFSTYDEGFLKFDSVPVEIVAIVFMLISGINFATHFNALRQRSLRPYLSCPQTIPYLAVVLGTGLVISVYLFLKHVYTDPLQALRYGMFNTVSVATTTGYANTDYAAWPLFAPLTMLLLSAFATSAGSTGGGIKMIRVMLLIKQARNELITMLHPHAVSPVRIGSRIVDQRVMFSVLAFMLVYGLSVGVLSSLLLLSGLDLTTAFSAVMAMINNTGPGLGVLGPMGHYGVLSDFQVWVCTFAMLIGRLELLTVLVLFTPWFWRK</sequence>
<dbReference type="GO" id="GO:0046872">
    <property type="term" value="F:metal ion binding"/>
    <property type="evidence" value="ECO:0007669"/>
    <property type="project" value="UniProtKB-KW"/>
</dbReference>
<comment type="function">
    <text evidence="12">Low-affinity potassium transport system. Interacts with Trk system potassium uptake protein TrkA.</text>
</comment>
<dbReference type="OrthoDB" id="9810952at2"/>
<evidence type="ECO:0000256" key="13">
    <source>
        <dbReference type="PIRSR" id="PIRSR006247-1"/>
    </source>
</evidence>
<comment type="similarity">
    <text evidence="2 12">Belongs to the TrkH potassium transport family.</text>
</comment>
<dbReference type="PANTHER" id="PTHR32024:SF2">
    <property type="entry name" value="TRK SYSTEM POTASSIUM UPTAKE PROTEIN TRKG-RELATED"/>
    <property type="match status" value="1"/>
</dbReference>
<feature type="transmembrane region" description="Helical" evidence="14">
    <location>
        <begin position="335"/>
        <end position="358"/>
    </location>
</feature>
<evidence type="ECO:0000313" key="16">
    <source>
        <dbReference type="EMBL" id="CUI77944.1"/>
    </source>
</evidence>
<evidence type="ECO:0000256" key="10">
    <source>
        <dbReference type="ARBA" id="ARBA00023065"/>
    </source>
</evidence>
<dbReference type="GO" id="GO:0005886">
    <property type="term" value="C:plasma membrane"/>
    <property type="evidence" value="ECO:0007669"/>
    <property type="project" value="UniProtKB-SubCell"/>
</dbReference>
<keyword evidence="7 14" id="KW-0812">Transmembrane</keyword>
<keyword evidence="6 12" id="KW-0633">Potassium transport</keyword>
<keyword evidence="9 14" id="KW-1133">Transmembrane helix</keyword>
<keyword evidence="13" id="KW-0479">Metal-binding</keyword>
<dbReference type="EMBL" id="CYTV01000005">
    <property type="protein sequence ID" value="CUI77944.1"/>
    <property type="molecule type" value="Genomic_DNA"/>
</dbReference>
<feature type="transmembrane region" description="Helical" evidence="14">
    <location>
        <begin position="7"/>
        <end position="31"/>
    </location>
</feature>
<evidence type="ECO:0000256" key="4">
    <source>
        <dbReference type="ARBA" id="ARBA00022475"/>
    </source>
</evidence>
<feature type="transmembrane region" description="Helical" evidence="14">
    <location>
        <begin position="188"/>
        <end position="207"/>
    </location>
</feature>
<keyword evidence="3 12" id="KW-0813">Transport</keyword>
<comment type="subcellular location">
    <subcellularLocation>
        <location evidence="1 12">Cell inner membrane</location>
        <topology evidence="1 12">Multi-pass membrane protein</topology>
    </subcellularLocation>
</comment>
<accession>A0A0M7F9I8</accession>
<dbReference type="AlphaFoldDB" id="A0A0J6F1Z0"/>
<reference evidence="15 18" key="2">
    <citation type="submission" date="2016-07" db="EMBL/GenBank/DDBJ databases">
        <title>Complete genome sequences of Bordetella pseudohinzii.</title>
        <authorList>
            <person name="Spilker T."/>
            <person name="Darrah R."/>
            <person name="LiPuma J.J."/>
        </authorList>
    </citation>
    <scope>NUCLEOTIDE SEQUENCE [LARGE SCALE GENOMIC DNA]</scope>
    <source>
        <strain evidence="15 18">HI4681</strain>
    </source>
</reference>
<proteinExistence type="inferred from homology"/>
<keyword evidence="4 12" id="KW-1003">Cell membrane</keyword>
<dbReference type="Pfam" id="PF02386">
    <property type="entry name" value="TrkH"/>
    <property type="match status" value="1"/>
</dbReference>
<evidence type="ECO:0000256" key="12">
    <source>
        <dbReference type="PIRNR" id="PIRNR006247"/>
    </source>
</evidence>
<name>A0A0J6F1Z0_9BORD</name>
<feature type="binding site" evidence="13">
    <location>
        <position position="116"/>
    </location>
    <ligand>
        <name>K(+)</name>
        <dbReference type="ChEBI" id="CHEBI:29103"/>
    </ligand>
</feature>
<feature type="transmembrane region" description="Helical" evidence="14">
    <location>
        <begin position="137"/>
        <end position="157"/>
    </location>
</feature>
<keyword evidence="10 12" id="KW-0406">Ion transport</keyword>
<feature type="binding site" evidence="13">
    <location>
        <position position="323"/>
    </location>
    <ligand>
        <name>K(+)</name>
        <dbReference type="ChEBI" id="CHEBI:29103"/>
    </ligand>
</feature>
<dbReference type="Proteomes" id="UP000092950">
    <property type="component" value="Chromosome"/>
</dbReference>
<keyword evidence="11 12" id="KW-0472">Membrane</keyword>
<dbReference type="EMBL" id="CP016440">
    <property type="protein sequence ID" value="ANY17851.1"/>
    <property type="molecule type" value="Genomic_DNA"/>
</dbReference>
<evidence type="ECO:0000256" key="11">
    <source>
        <dbReference type="ARBA" id="ARBA00023136"/>
    </source>
</evidence>
<dbReference type="KEGG" id="bpdz:BBN53_19350"/>
<dbReference type="InterPro" id="IPR003445">
    <property type="entry name" value="Cat_transpt"/>
</dbReference>